<dbReference type="InterPro" id="IPR012132">
    <property type="entry name" value="GMC_OxRdtase"/>
</dbReference>
<reference evidence="8" key="1">
    <citation type="submission" date="2020-06" db="EMBL/GenBank/DDBJ databases">
        <title>Legume-microbial interactions unlock mineral nutrients during tropical forest succession.</title>
        <authorList>
            <person name="Epihov D.Z."/>
        </authorList>
    </citation>
    <scope>NUCLEOTIDE SEQUENCE [LARGE SCALE GENOMIC DNA]</scope>
    <source>
        <strain evidence="8">Pan2503</strain>
    </source>
</reference>
<dbReference type="Pfam" id="PF00732">
    <property type="entry name" value="GMC_oxred_N"/>
    <property type="match status" value="1"/>
</dbReference>
<evidence type="ECO:0000256" key="4">
    <source>
        <dbReference type="ARBA" id="ARBA00022827"/>
    </source>
</evidence>
<evidence type="ECO:0000256" key="2">
    <source>
        <dbReference type="ARBA" id="ARBA00010790"/>
    </source>
</evidence>
<dbReference type="SUPFAM" id="SSF51905">
    <property type="entry name" value="FAD/NAD(P)-binding domain"/>
    <property type="match status" value="1"/>
</dbReference>
<dbReference type="GO" id="GO:0016614">
    <property type="term" value="F:oxidoreductase activity, acting on CH-OH group of donors"/>
    <property type="evidence" value="ECO:0007669"/>
    <property type="project" value="InterPro"/>
</dbReference>
<dbReference type="InterPro" id="IPR000172">
    <property type="entry name" value="GMC_OxRdtase_N"/>
</dbReference>
<dbReference type="AlphaFoldDB" id="A0A7V8SY37"/>
<evidence type="ECO:0000259" key="7">
    <source>
        <dbReference type="PROSITE" id="PS00624"/>
    </source>
</evidence>
<accession>A0A7V8SY37</accession>
<dbReference type="PANTHER" id="PTHR11552">
    <property type="entry name" value="GLUCOSE-METHANOL-CHOLINE GMC OXIDOREDUCTASE"/>
    <property type="match status" value="1"/>
</dbReference>
<name>A0A7V8SY37_9BACT</name>
<dbReference type="Proteomes" id="UP000567293">
    <property type="component" value="Unassembled WGS sequence"/>
</dbReference>
<dbReference type="PANTHER" id="PTHR11552:SF147">
    <property type="entry name" value="CHOLINE DEHYDROGENASE, MITOCHONDRIAL"/>
    <property type="match status" value="1"/>
</dbReference>
<dbReference type="PROSITE" id="PS00623">
    <property type="entry name" value="GMC_OXRED_1"/>
    <property type="match status" value="1"/>
</dbReference>
<organism evidence="8 9">
    <name type="scientific">Candidatus Acidiferrum panamense</name>
    <dbReference type="NCBI Taxonomy" id="2741543"/>
    <lineage>
        <taxon>Bacteria</taxon>
        <taxon>Pseudomonadati</taxon>
        <taxon>Acidobacteriota</taxon>
        <taxon>Terriglobia</taxon>
        <taxon>Candidatus Acidiferrales</taxon>
        <taxon>Candidatus Acidiferrum</taxon>
    </lineage>
</organism>
<dbReference type="InterPro" id="IPR036188">
    <property type="entry name" value="FAD/NAD-bd_sf"/>
</dbReference>
<evidence type="ECO:0000313" key="8">
    <source>
        <dbReference type="EMBL" id="MBA0086653.1"/>
    </source>
</evidence>
<feature type="domain" description="Glucose-methanol-choline oxidoreductase N-terminal" evidence="6">
    <location>
        <begin position="81"/>
        <end position="104"/>
    </location>
</feature>
<protein>
    <submittedName>
        <fullName evidence="8">GMC family oxidoreductase N-terminal domain-containing protein</fullName>
    </submittedName>
</protein>
<comment type="cofactor">
    <cofactor evidence="1">
        <name>FAD</name>
        <dbReference type="ChEBI" id="CHEBI:57692"/>
    </cofactor>
</comment>
<sequence>MPDYDYIIIGAGSAGCVLANRLTENPSAQVLLLEAGPVDDSMWIDIPVGFTKLLNDPRYNWRFATEPEPNLNGRSVPIPRGKTLGGSSSINGMVYVRGNPLDYDTWSQFGNRGWSYEAVLPYFKKSEHYEPGDGGDARGRGGPLNVAALREHPEICDAFIEAAVAEGFPRNPDYNSGNQDGFGYYQATQKNGRRWSTARAFLDPARQRPNLRIETEALATRILLDDKRAVGVAYLQRGQTREARCGREAILAAGAVKSPHLLELSGVGNPELLRAADIPV</sequence>
<evidence type="ECO:0000256" key="1">
    <source>
        <dbReference type="ARBA" id="ARBA00001974"/>
    </source>
</evidence>
<keyword evidence="3 5" id="KW-0285">Flavoprotein</keyword>
<feature type="domain" description="Glucose-methanol-choline oxidoreductase N-terminal" evidence="7">
    <location>
        <begin position="254"/>
        <end position="268"/>
    </location>
</feature>
<proteinExistence type="inferred from homology"/>
<evidence type="ECO:0000259" key="6">
    <source>
        <dbReference type="PROSITE" id="PS00623"/>
    </source>
</evidence>
<keyword evidence="9" id="KW-1185">Reference proteome</keyword>
<dbReference type="GO" id="GO:0050660">
    <property type="term" value="F:flavin adenine dinucleotide binding"/>
    <property type="evidence" value="ECO:0007669"/>
    <property type="project" value="InterPro"/>
</dbReference>
<dbReference type="EMBL" id="JACDQQ010001616">
    <property type="protein sequence ID" value="MBA0086653.1"/>
    <property type="molecule type" value="Genomic_DNA"/>
</dbReference>
<evidence type="ECO:0000256" key="3">
    <source>
        <dbReference type="ARBA" id="ARBA00022630"/>
    </source>
</evidence>
<feature type="non-terminal residue" evidence="8">
    <location>
        <position position="280"/>
    </location>
</feature>
<comment type="caution">
    <text evidence="8">The sequence shown here is derived from an EMBL/GenBank/DDBJ whole genome shotgun (WGS) entry which is preliminary data.</text>
</comment>
<dbReference type="PROSITE" id="PS00624">
    <property type="entry name" value="GMC_OXRED_2"/>
    <property type="match status" value="1"/>
</dbReference>
<keyword evidence="4 5" id="KW-0274">FAD</keyword>
<evidence type="ECO:0000313" key="9">
    <source>
        <dbReference type="Proteomes" id="UP000567293"/>
    </source>
</evidence>
<gene>
    <name evidence="8" type="ORF">HRJ53_16855</name>
</gene>
<evidence type="ECO:0000256" key="5">
    <source>
        <dbReference type="RuleBase" id="RU003968"/>
    </source>
</evidence>
<dbReference type="Gene3D" id="3.50.50.60">
    <property type="entry name" value="FAD/NAD(P)-binding domain"/>
    <property type="match status" value="2"/>
</dbReference>
<comment type="similarity">
    <text evidence="2 5">Belongs to the GMC oxidoreductase family.</text>
</comment>